<keyword evidence="5 6" id="KW-0472">Membrane</keyword>
<feature type="domain" description="Cation/H+ exchanger transmembrane" evidence="8">
    <location>
        <begin position="18"/>
        <end position="152"/>
    </location>
</feature>
<evidence type="ECO:0000256" key="2">
    <source>
        <dbReference type="ARBA" id="ARBA00008791"/>
    </source>
</evidence>
<comment type="similarity">
    <text evidence="2">Belongs to the universal stress protein A family.</text>
</comment>
<dbReference type="Pfam" id="PF00582">
    <property type="entry name" value="Usp"/>
    <property type="match status" value="2"/>
</dbReference>
<proteinExistence type="inferred from homology"/>
<evidence type="ECO:0000256" key="6">
    <source>
        <dbReference type="SAM" id="Phobius"/>
    </source>
</evidence>
<dbReference type="InterPro" id="IPR006016">
    <property type="entry name" value="UspA"/>
</dbReference>
<evidence type="ECO:0000259" key="8">
    <source>
        <dbReference type="Pfam" id="PF00999"/>
    </source>
</evidence>
<dbReference type="InterPro" id="IPR038770">
    <property type="entry name" value="Na+/solute_symporter_sf"/>
</dbReference>
<gene>
    <name evidence="9" type="ORF">ICT70_04915</name>
</gene>
<name>A0A8J6QWP6_9BACT</name>
<dbReference type="InterPro" id="IPR014729">
    <property type="entry name" value="Rossmann-like_a/b/a_fold"/>
</dbReference>
<dbReference type="PRINTS" id="PR01438">
    <property type="entry name" value="UNVRSLSTRESS"/>
</dbReference>
<feature type="domain" description="UspA" evidence="7">
    <location>
        <begin position="171"/>
        <end position="237"/>
    </location>
</feature>
<dbReference type="CDD" id="cd00293">
    <property type="entry name" value="USP-like"/>
    <property type="match status" value="2"/>
</dbReference>
<dbReference type="Gene3D" id="3.40.50.620">
    <property type="entry name" value="HUPs"/>
    <property type="match status" value="2"/>
</dbReference>
<sequence>MIGLTALGAEQDSGHLLKDGLIVLGKGVALLAGVALLMRFILPKLLPAMARTQELLVLFSIAWAVLFAAGGDMLGFSKEVGAFLAGVSLASTHFREMIAVRLTSLRDFLLLFFFIGLGAQLDLSLLGAQIFPALIFSVFVLVGNPIIVMIIMGYRPSAHSLTHFSQHLEMLDLNGVNWQPLVNSGKPFVEIIKTSRDIGADLILIGAHGSDFFEELFVGTTAERVARKSELPVLIVKQPPSTPLCRRILVPTDFSTAATEAALYAQVIAPEAKFDYVHIYSLWGDGKLTPTTAMDEQHQLMHDNIRAKAENQMREWLDAGVGRDHNYRYHLRPGRPGTIIPKLAEELNNDLIIMSTRGQSSLAYALLGNVTEHTLKQSRCDLLTLRPTNFHFELI</sequence>
<feature type="domain" description="UspA" evidence="7">
    <location>
        <begin position="246"/>
        <end position="385"/>
    </location>
</feature>
<reference evidence="9" key="1">
    <citation type="submission" date="2020-09" db="EMBL/GenBank/DDBJ databases">
        <title>Pelobacter alkaliphilus sp. nov., a novel anaerobic arsenate-reducing bacterium from terrestrial mud volcano.</title>
        <authorList>
            <person name="Khomyakova M.A."/>
            <person name="Merkel A.Y."/>
            <person name="Slobodkin A.I."/>
        </authorList>
    </citation>
    <scope>NUCLEOTIDE SEQUENCE</scope>
    <source>
        <strain evidence="9">M08fum</strain>
    </source>
</reference>
<evidence type="ECO:0000313" key="9">
    <source>
        <dbReference type="EMBL" id="MBD1400008.1"/>
    </source>
</evidence>
<evidence type="ECO:0000256" key="4">
    <source>
        <dbReference type="ARBA" id="ARBA00022989"/>
    </source>
</evidence>
<organism evidence="9 10">
    <name type="scientific">Pelovirga terrestris</name>
    <dbReference type="NCBI Taxonomy" id="2771352"/>
    <lineage>
        <taxon>Bacteria</taxon>
        <taxon>Pseudomonadati</taxon>
        <taxon>Thermodesulfobacteriota</taxon>
        <taxon>Desulfuromonadia</taxon>
        <taxon>Geobacterales</taxon>
        <taxon>Geobacteraceae</taxon>
        <taxon>Pelovirga</taxon>
    </lineage>
</organism>
<evidence type="ECO:0000259" key="7">
    <source>
        <dbReference type="Pfam" id="PF00582"/>
    </source>
</evidence>
<accession>A0A8J6QWP6</accession>
<dbReference type="Pfam" id="PF00999">
    <property type="entry name" value="Na_H_Exchanger"/>
    <property type="match status" value="1"/>
</dbReference>
<evidence type="ECO:0000256" key="5">
    <source>
        <dbReference type="ARBA" id="ARBA00023136"/>
    </source>
</evidence>
<dbReference type="GO" id="GO:1902600">
    <property type="term" value="P:proton transmembrane transport"/>
    <property type="evidence" value="ECO:0007669"/>
    <property type="project" value="InterPro"/>
</dbReference>
<dbReference type="PANTHER" id="PTHR46268:SF6">
    <property type="entry name" value="UNIVERSAL STRESS PROTEIN UP12"/>
    <property type="match status" value="1"/>
</dbReference>
<keyword evidence="10" id="KW-1185">Reference proteome</keyword>
<dbReference type="Gene3D" id="1.20.1530.20">
    <property type="match status" value="1"/>
</dbReference>
<dbReference type="EMBL" id="JACWUN010000004">
    <property type="protein sequence ID" value="MBD1400008.1"/>
    <property type="molecule type" value="Genomic_DNA"/>
</dbReference>
<evidence type="ECO:0000256" key="3">
    <source>
        <dbReference type="ARBA" id="ARBA00022692"/>
    </source>
</evidence>
<dbReference type="Proteomes" id="UP000632828">
    <property type="component" value="Unassembled WGS sequence"/>
</dbReference>
<comment type="subcellular location">
    <subcellularLocation>
        <location evidence="1">Membrane</location>
        <topology evidence="1">Multi-pass membrane protein</topology>
    </subcellularLocation>
</comment>
<keyword evidence="3 6" id="KW-0812">Transmembrane</keyword>
<feature type="transmembrane region" description="Helical" evidence="6">
    <location>
        <begin position="108"/>
        <end position="128"/>
    </location>
</feature>
<feature type="transmembrane region" description="Helical" evidence="6">
    <location>
        <begin position="20"/>
        <end position="42"/>
    </location>
</feature>
<dbReference type="InterPro" id="IPR006015">
    <property type="entry name" value="Universal_stress_UspA"/>
</dbReference>
<dbReference type="AlphaFoldDB" id="A0A8J6QWP6"/>
<protein>
    <submittedName>
        <fullName evidence="9">Universal stress protein</fullName>
    </submittedName>
</protein>
<feature type="transmembrane region" description="Helical" evidence="6">
    <location>
        <begin position="54"/>
        <end position="74"/>
    </location>
</feature>
<dbReference type="SUPFAM" id="SSF52402">
    <property type="entry name" value="Adenine nucleotide alpha hydrolases-like"/>
    <property type="match status" value="2"/>
</dbReference>
<dbReference type="GO" id="GO:0015297">
    <property type="term" value="F:antiporter activity"/>
    <property type="evidence" value="ECO:0007669"/>
    <property type="project" value="InterPro"/>
</dbReference>
<dbReference type="InterPro" id="IPR006153">
    <property type="entry name" value="Cation/H_exchanger_TM"/>
</dbReference>
<keyword evidence="4 6" id="KW-1133">Transmembrane helix</keyword>
<dbReference type="GO" id="GO:0016020">
    <property type="term" value="C:membrane"/>
    <property type="evidence" value="ECO:0007669"/>
    <property type="project" value="UniProtKB-SubCell"/>
</dbReference>
<evidence type="ECO:0000256" key="1">
    <source>
        <dbReference type="ARBA" id="ARBA00004141"/>
    </source>
</evidence>
<evidence type="ECO:0000313" key="10">
    <source>
        <dbReference type="Proteomes" id="UP000632828"/>
    </source>
</evidence>
<comment type="caution">
    <text evidence="9">The sequence shown here is derived from an EMBL/GenBank/DDBJ whole genome shotgun (WGS) entry which is preliminary data.</text>
</comment>
<dbReference type="PANTHER" id="PTHR46268">
    <property type="entry name" value="STRESS RESPONSE PROTEIN NHAX"/>
    <property type="match status" value="1"/>
</dbReference>
<feature type="transmembrane region" description="Helical" evidence="6">
    <location>
        <begin position="134"/>
        <end position="154"/>
    </location>
</feature>